<evidence type="ECO:0000259" key="2">
    <source>
        <dbReference type="Pfam" id="PF18766"/>
    </source>
</evidence>
<dbReference type="InterPro" id="IPR027417">
    <property type="entry name" value="P-loop_NTPase"/>
</dbReference>
<dbReference type="HOGENOM" id="CLU_005762_5_0_3"/>
<dbReference type="Gene3D" id="3.40.50.300">
    <property type="entry name" value="P-loop containing nucleotide triphosphate hydrolases"/>
    <property type="match status" value="1"/>
</dbReference>
<dbReference type="REBASE" id="58118">
    <property type="entry name" value="Msp7113ORF813P"/>
</dbReference>
<dbReference type="InterPro" id="IPR051268">
    <property type="entry name" value="Type-I_R_enzyme_R_subunit"/>
</dbReference>
<dbReference type="InterPro" id="IPR040980">
    <property type="entry name" value="SWI2_SNF2"/>
</dbReference>
<evidence type="ECO:0000313" key="5">
    <source>
        <dbReference type="Proteomes" id="UP000010471"/>
    </source>
</evidence>
<dbReference type="OrthoDB" id="9758243at2"/>
<dbReference type="EMBL" id="CP003630">
    <property type="protein sequence ID" value="AFZ16724.1"/>
    <property type="molecule type" value="Genomic_DNA"/>
</dbReference>
<feature type="domain" description="SWI2/SNF2 ATPase" evidence="2">
    <location>
        <begin position="13"/>
        <end position="88"/>
    </location>
</feature>
<protein>
    <submittedName>
        <fullName evidence="4">Uncharacterized protein</fullName>
    </submittedName>
</protein>
<dbReference type="CDD" id="cd18800">
    <property type="entry name" value="SF2_C_EcoR124I-like"/>
    <property type="match status" value="1"/>
</dbReference>
<sequence length="641" mass="73335">MNGSSREPSTTTVTFIGFTGTPIDKLSEGKGTFKVFGAEDEQGYLDKYSTAQSIEDKTTLRLHYALAPNDLRVDRETLEKEFLNLKEAEGISDPAELDRILRKAVKLKELLKSDKRIDKIAQAVAQHFWENVEPLGFKAFLVAVDREACALYKQALDKYLPPEYSRVVYSPSNSDSETLKQYHLSEAQEKQVRKAFASKCIVWVPLQPSAEALTFIESRPDDFVYDQTQGTLTVTGYFSESDRQTLERLCPEPKSAAAIRDLYEDYTKRLPKILIVTEKLLTGFDAPILYCMYLDKPMRDHVLLQAIARVNRPYEDEDGLNKPYGFVLDFVGIFEQLEKALAFDSDEVNAVIKNVEVLERLFATLMTETAPQYLPLTQGFDDKAKEAAIEAFAEKETREEFFKFFRQLQTLYDVLSPNPRLQPYLNDYQALVKLYSLIRNAYTTRPYVDKEITTKTKELVRQNTDIYNLELPDAIQSLGAAELEHLKQSDTSDTVKVLNLRKMLATVVRDESAAKPFLLSIGDRAEKIAEAYENRQIDTQVALSEFEKLAQEYINANAEQQQLDVDENTYAIHTVLKLAVEDLTVDQAREINAIFSHFPDYQWNEQQKSELRKELYKVVRPLVGASRMINVTNTLLKLQRV</sequence>
<organism evidence="4 5">
    <name type="scientific">Allocoleopsis franciscana PCC 7113</name>
    <dbReference type="NCBI Taxonomy" id="1173027"/>
    <lineage>
        <taxon>Bacteria</taxon>
        <taxon>Bacillati</taxon>
        <taxon>Cyanobacteriota</taxon>
        <taxon>Cyanophyceae</taxon>
        <taxon>Coleofasciculales</taxon>
        <taxon>Coleofasciculaceae</taxon>
        <taxon>Allocoleopsis</taxon>
        <taxon>Allocoleopsis franciscana</taxon>
    </lineage>
</organism>
<keyword evidence="1" id="KW-0680">Restriction system</keyword>
<evidence type="ECO:0000313" key="4">
    <source>
        <dbReference type="EMBL" id="AFZ16724.1"/>
    </source>
</evidence>
<feature type="domain" description="Restriction endonuclease type I HsdR second RecA-like helicase" evidence="3">
    <location>
        <begin position="272"/>
        <end position="330"/>
    </location>
</feature>
<dbReference type="PANTHER" id="PTHR30195:SF15">
    <property type="entry name" value="TYPE I RESTRICTION ENZYME HINDI ENDONUCLEASE SUBUNIT"/>
    <property type="match status" value="1"/>
</dbReference>
<dbReference type="InterPro" id="IPR055180">
    <property type="entry name" value="HsdR_RecA-like_helicase_dom_2"/>
</dbReference>
<keyword evidence="5" id="KW-1185">Reference proteome</keyword>
<evidence type="ECO:0000259" key="3">
    <source>
        <dbReference type="Pfam" id="PF22679"/>
    </source>
</evidence>
<gene>
    <name evidence="4" type="ORF">Mic7113_0816</name>
</gene>
<proteinExistence type="predicted"/>
<dbReference type="Pfam" id="PF18766">
    <property type="entry name" value="SWI2_SNF2"/>
    <property type="match status" value="1"/>
</dbReference>
<dbReference type="eggNOG" id="COG0610">
    <property type="taxonomic scope" value="Bacteria"/>
</dbReference>
<dbReference type="Pfam" id="PF22679">
    <property type="entry name" value="T1R_D3-like"/>
    <property type="match status" value="1"/>
</dbReference>
<accession>K9WAD3</accession>
<dbReference type="AlphaFoldDB" id="K9WAD3"/>
<name>K9WAD3_9CYAN</name>
<evidence type="ECO:0000256" key="1">
    <source>
        <dbReference type="ARBA" id="ARBA00022747"/>
    </source>
</evidence>
<dbReference type="GO" id="GO:0009307">
    <property type="term" value="P:DNA restriction-modification system"/>
    <property type="evidence" value="ECO:0007669"/>
    <property type="project" value="UniProtKB-KW"/>
</dbReference>
<dbReference type="PANTHER" id="PTHR30195">
    <property type="entry name" value="TYPE I SITE-SPECIFIC DEOXYRIBONUCLEASE PROTEIN SUBUNIT M AND R"/>
    <property type="match status" value="1"/>
</dbReference>
<dbReference type="Proteomes" id="UP000010471">
    <property type="component" value="Chromosome"/>
</dbReference>
<dbReference type="KEGG" id="mic:Mic7113_0816"/>
<dbReference type="PATRIC" id="fig|1173027.3.peg.900"/>
<reference evidence="4 5" key="1">
    <citation type="submission" date="2012-06" db="EMBL/GenBank/DDBJ databases">
        <title>Finished chromosome of genome of Microcoleus sp. PCC 7113.</title>
        <authorList>
            <consortium name="US DOE Joint Genome Institute"/>
            <person name="Gugger M."/>
            <person name="Coursin T."/>
            <person name="Rippka R."/>
            <person name="Tandeau De Marsac N."/>
            <person name="Huntemann M."/>
            <person name="Wei C.-L."/>
            <person name="Han J."/>
            <person name="Detter J.C."/>
            <person name="Han C."/>
            <person name="Tapia R."/>
            <person name="Chen A."/>
            <person name="Kyrpides N."/>
            <person name="Mavromatis K."/>
            <person name="Markowitz V."/>
            <person name="Szeto E."/>
            <person name="Ivanova N."/>
            <person name="Pagani I."/>
            <person name="Pati A."/>
            <person name="Goodwin L."/>
            <person name="Nordberg H.P."/>
            <person name="Cantor M.N."/>
            <person name="Hua S.X."/>
            <person name="Woyke T."/>
            <person name="Kerfeld C.A."/>
        </authorList>
    </citation>
    <scope>NUCLEOTIDE SEQUENCE [LARGE SCALE GENOMIC DNA]</scope>
    <source>
        <strain evidence="4 5">PCC 7113</strain>
    </source>
</reference>
<dbReference type="STRING" id="1173027.Mic7113_0816"/>